<dbReference type="Gene3D" id="3.30.930.10">
    <property type="entry name" value="Bira Bifunctional Protein, Domain 2"/>
    <property type="match status" value="1"/>
</dbReference>
<accession>A0A381TFC6</accession>
<evidence type="ECO:0000256" key="9">
    <source>
        <dbReference type="ARBA" id="ARBA00022917"/>
    </source>
</evidence>
<keyword evidence="6" id="KW-0436">Ligase</keyword>
<dbReference type="PIRSF" id="PIRSF001549">
    <property type="entry name" value="His-tRNA_synth"/>
    <property type="match status" value="1"/>
</dbReference>
<evidence type="ECO:0000256" key="11">
    <source>
        <dbReference type="ARBA" id="ARBA00030619"/>
    </source>
</evidence>
<dbReference type="PANTHER" id="PTHR43707">
    <property type="entry name" value="HISTIDYL-TRNA SYNTHETASE"/>
    <property type="match status" value="1"/>
</dbReference>
<dbReference type="PROSITE" id="PS50862">
    <property type="entry name" value="AA_TRNA_LIGASE_II"/>
    <property type="match status" value="1"/>
</dbReference>
<evidence type="ECO:0000256" key="7">
    <source>
        <dbReference type="ARBA" id="ARBA00022741"/>
    </source>
</evidence>
<dbReference type="PANTHER" id="PTHR43707:SF1">
    <property type="entry name" value="HISTIDINE--TRNA LIGASE, MITOCHONDRIAL-RELATED"/>
    <property type="match status" value="1"/>
</dbReference>
<dbReference type="SUPFAM" id="SSF52954">
    <property type="entry name" value="Class II aaRS ABD-related"/>
    <property type="match status" value="1"/>
</dbReference>
<evidence type="ECO:0000256" key="4">
    <source>
        <dbReference type="ARBA" id="ARBA00012815"/>
    </source>
</evidence>
<dbReference type="InterPro" id="IPR036621">
    <property type="entry name" value="Anticodon-bd_dom_sf"/>
</dbReference>
<evidence type="ECO:0000256" key="5">
    <source>
        <dbReference type="ARBA" id="ARBA00022490"/>
    </source>
</evidence>
<feature type="domain" description="Aminoacyl-transfer RNA synthetases class-II family profile" evidence="13">
    <location>
        <begin position="22"/>
        <end position="315"/>
    </location>
</feature>
<sequence length="422" mass="48027">MPDQIKSVRGMPVILPKDIKKWQFVEATARSLLQLYSYSEIRTPVVERSELFQRTIGKETDIVAKEMYTFQDRKEQSLSLRPEATAGIVRAGIEEGLFYNQNQKFWSIGPMYRYERPQKGRYRQFHQINIEAFGFPGPDIDAEIILLTTRIWKALNLNSLKLEINSLGTPKSRHIHRKELQDYFNSHKGDLDEDSLRRLDRNPMRILDSKNPDLQDIIESAPKTIDFLDQESSEHFQALEAILQEHAIEYTLNARLVRGLDYYTRTVFEWTTDQLGAQATVCGGGRYDELISELGGQATPAIGCAIGLERLIELVDLLDQNQQNDPPKIYIVAVSAQAEGQGLILAEELRDTYPNFSIEMNLGGGSFKQQFKRADKAGADIALIIGEDEIANNTVGIKSMQSGDQQKSVKRKDLLDRINQFL</sequence>
<name>A0A381TFC6_9ZZZZ</name>
<reference evidence="14" key="1">
    <citation type="submission" date="2018-05" db="EMBL/GenBank/DDBJ databases">
        <authorList>
            <person name="Lanie J.A."/>
            <person name="Ng W.-L."/>
            <person name="Kazmierczak K.M."/>
            <person name="Andrzejewski T.M."/>
            <person name="Davidsen T.M."/>
            <person name="Wayne K.J."/>
            <person name="Tettelin H."/>
            <person name="Glass J.I."/>
            <person name="Rusch D."/>
            <person name="Podicherti R."/>
            <person name="Tsui H.-C.T."/>
            <person name="Winkler M.E."/>
        </authorList>
    </citation>
    <scope>NUCLEOTIDE SEQUENCE</scope>
</reference>
<dbReference type="InterPro" id="IPR004516">
    <property type="entry name" value="HisRS/HisZ"/>
</dbReference>
<evidence type="ECO:0000256" key="1">
    <source>
        <dbReference type="ARBA" id="ARBA00004496"/>
    </source>
</evidence>
<keyword evidence="8" id="KW-0067">ATP-binding</keyword>
<dbReference type="EMBL" id="UINC01004455">
    <property type="protein sequence ID" value="SVA14454.1"/>
    <property type="molecule type" value="Genomic_DNA"/>
</dbReference>
<evidence type="ECO:0000256" key="6">
    <source>
        <dbReference type="ARBA" id="ARBA00022598"/>
    </source>
</evidence>
<dbReference type="HAMAP" id="MF_00127">
    <property type="entry name" value="His_tRNA_synth"/>
    <property type="match status" value="1"/>
</dbReference>
<comment type="similarity">
    <text evidence="2">Belongs to the class-II aminoacyl-tRNA synthetase family.</text>
</comment>
<evidence type="ECO:0000313" key="14">
    <source>
        <dbReference type="EMBL" id="SVA14454.1"/>
    </source>
</evidence>
<organism evidence="14">
    <name type="scientific">marine metagenome</name>
    <dbReference type="NCBI Taxonomy" id="408172"/>
    <lineage>
        <taxon>unclassified sequences</taxon>
        <taxon>metagenomes</taxon>
        <taxon>ecological metagenomes</taxon>
    </lineage>
</organism>
<comment type="catalytic activity">
    <reaction evidence="12">
        <text>tRNA(His) + L-histidine + ATP = L-histidyl-tRNA(His) + AMP + diphosphate + H(+)</text>
        <dbReference type="Rhea" id="RHEA:17313"/>
        <dbReference type="Rhea" id="RHEA-COMP:9665"/>
        <dbReference type="Rhea" id="RHEA-COMP:9689"/>
        <dbReference type="ChEBI" id="CHEBI:15378"/>
        <dbReference type="ChEBI" id="CHEBI:30616"/>
        <dbReference type="ChEBI" id="CHEBI:33019"/>
        <dbReference type="ChEBI" id="CHEBI:57595"/>
        <dbReference type="ChEBI" id="CHEBI:78442"/>
        <dbReference type="ChEBI" id="CHEBI:78527"/>
        <dbReference type="ChEBI" id="CHEBI:456215"/>
        <dbReference type="EC" id="6.1.1.21"/>
    </reaction>
</comment>
<comment type="subunit">
    <text evidence="3">Homodimer.</text>
</comment>
<dbReference type="GO" id="GO:0005524">
    <property type="term" value="F:ATP binding"/>
    <property type="evidence" value="ECO:0007669"/>
    <property type="project" value="UniProtKB-KW"/>
</dbReference>
<evidence type="ECO:0000256" key="10">
    <source>
        <dbReference type="ARBA" id="ARBA00023146"/>
    </source>
</evidence>
<gene>
    <name evidence="14" type="ORF">METZ01_LOCUS67308</name>
</gene>
<dbReference type="InterPro" id="IPR004154">
    <property type="entry name" value="Anticodon-bd"/>
</dbReference>
<proteinExistence type="inferred from homology"/>
<dbReference type="EC" id="6.1.1.21" evidence="4"/>
<dbReference type="FunFam" id="3.30.930.10:FF:000005">
    <property type="entry name" value="Histidine--tRNA ligase"/>
    <property type="match status" value="1"/>
</dbReference>
<dbReference type="InterPro" id="IPR033656">
    <property type="entry name" value="HisRS_anticodon"/>
</dbReference>
<dbReference type="Pfam" id="PF13393">
    <property type="entry name" value="tRNA-synt_His"/>
    <property type="match status" value="1"/>
</dbReference>
<dbReference type="InterPro" id="IPR015807">
    <property type="entry name" value="His-tRNA-ligase"/>
</dbReference>
<dbReference type="AlphaFoldDB" id="A0A381TFC6"/>
<comment type="subcellular location">
    <subcellularLocation>
        <location evidence="1">Cytoplasm</location>
    </subcellularLocation>
</comment>
<dbReference type="InterPro" id="IPR045864">
    <property type="entry name" value="aa-tRNA-synth_II/BPL/LPL"/>
</dbReference>
<evidence type="ECO:0000256" key="8">
    <source>
        <dbReference type="ARBA" id="ARBA00022840"/>
    </source>
</evidence>
<evidence type="ECO:0000256" key="12">
    <source>
        <dbReference type="ARBA" id="ARBA00047639"/>
    </source>
</evidence>
<dbReference type="SUPFAM" id="SSF55681">
    <property type="entry name" value="Class II aaRS and biotin synthetases"/>
    <property type="match status" value="1"/>
</dbReference>
<keyword evidence="7" id="KW-0547">Nucleotide-binding</keyword>
<keyword evidence="10" id="KW-0030">Aminoacyl-tRNA synthetase</keyword>
<dbReference type="CDD" id="cd00859">
    <property type="entry name" value="HisRS_anticodon"/>
    <property type="match status" value="1"/>
</dbReference>
<dbReference type="InterPro" id="IPR006195">
    <property type="entry name" value="aa-tRNA-synth_II"/>
</dbReference>
<dbReference type="InterPro" id="IPR041715">
    <property type="entry name" value="HisRS-like_core"/>
</dbReference>
<dbReference type="Gene3D" id="3.40.50.800">
    <property type="entry name" value="Anticodon-binding domain"/>
    <property type="match status" value="1"/>
</dbReference>
<keyword evidence="9" id="KW-0648">Protein biosynthesis</keyword>
<dbReference type="CDD" id="cd00773">
    <property type="entry name" value="HisRS-like_core"/>
    <property type="match status" value="1"/>
</dbReference>
<dbReference type="GO" id="GO:0004821">
    <property type="term" value="F:histidine-tRNA ligase activity"/>
    <property type="evidence" value="ECO:0007669"/>
    <property type="project" value="UniProtKB-EC"/>
</dbReference>
<keyword evidence="5" id="KW-0963">Cytoplasm</keyword>
<evidence type="ECO:0000256" key="3">
    <source>
        <dbReference type="ARBA" id="ARBA00011738"/>
    </source>
</evidence>
<evidence type="ECO:0000259" key="13">
    <source>
        <dbReference type="PROSITE" id="PS50862"/>
    </source>
</evidence>
<dbReference type="Pfam" id="PF03129">
    <property type="entry name" value="HGTP_anticodon"/>
    <property type="match status" value="1"/>
</dbReference>
<protein>
    <recommendedName>
        <fullName evidence="4">histidine--tRNA ligase</fullName>
        <ecNumber evidence="4">6.1.1.21</ecNumber>
    </recommendedName>
    <alternativeName>
        <fullName evidence="11">Histidyl-tRNA synthetase</fullName>
    </alternativeName>
</protein>
<dbReference type="GO" id="GO:0006427">
    <property type="term" value="P:histidyl-tRNA aminoacylation"/>
    <property type="evidence" value="ECO:0007669"/>
    <property type="project" value="InterPro"/>
</dbReference>
<dbReference type="NCBIfam" id="TIGR00442">
    <property type="entry name" value="hisS"/>
    <property type="match status" value="1"/>
</dbReference>
<dbReference type="GO" id="GO:0005737">
    <property type="term" value="C:cytoplasm"/>
    <property type="evidence" value="ECO:0007669"/>
    <property type="project" value="UniProtKB-SubCell"/>
</dbReference>
<evidence type="ECO:0000256" key="2">
    <source>
        <dbReference type="ARBA" id="ARBA00008226"/>
    </source>
</evidence>